<dbReference type="InterPro" id="IPR033505">
    <property type="entry name" value="USPL1"/>
</dbReference>
<dbReference type="GO" id="GO:0016926">
    <property type="term" value="P:protein desumoylation"/>
    <property type="evidence" value="ECO:0007669"/>
    <property type="project" value="TreeGrafter"/>
</dbReference>
<dbReference type="AlphaFoldDB" id="A0AAN9VNF6"/>
<organism evidence="1 2">
    <name type="scientific">Gryllus longicercus</name>
    <dbReference type="NCBI Taxonomy" id="2509291"/>
    <lineage>
        <taxon>Eukaryota</taxon>
        <taxon>Metazoa</taxon>
        <taxon>Ecdysozoa</taxon>
        <taxon>Arthropoda</taxon>
        <taxon>Hexapoda</taxon>
        <taxon>Insecta</taxon>
        <taxon>Pterygota</taxon>
        <taxon>Neoptera</taxon>
        <taxon>Polyneoptera</taxon>
        <taxon>Orthoptera</taxon>
        <taxon>Ensifera</taxon>
        <taxon>Gryllidea</taxon>
        <taxon>Grylloidea</taxon>
        <taxon>Gryllidae</taxon>
        <taxon>Gryllinae</taxon>
        <taxon>Gryllus</taxon>
    </lineage>
</organism>
<proteinExistence type="predicted"/>
<comment type="caution">
    <text evidence="1">The sequence shown here is derived from an EMBL/GenBank/DDBJ whole genome shotgun (WGS) entry which is preliminary data.</text>
</comment>
<dbReference type="GO" id="GO:0030576">
    <property type="term" value="P:Cajal body organization"/>
    <property type="evidence" value="ECO:0007669"/>
    <property type="project" value="InterPro"/>
</dbReference>
<protein>
    <submittedName>
        <fullName evidence="1">Uncharacterized protein</fullName>
    </submittedName>
</protein>
<dbReference type="Proteomes" id="UP001378592">
    <property type="component" value="Unassembled WGS sequence"/>
</dbReference>
<dbReference type="GO" id="GO:0032183">
    <property type="term" value="F:SUMO binding"/>
    <property type="evidence" value="ECO:0007669"/>
    <property type="project" value="InterPro"/>
</dbReference>
<dbReference type="PANTHER" id="PTHR15294">
    <property type="entry name" value="RETINOVIN-RELATED"/>
    <property type="match status" value="1"/>
</dbReference>
<evidence type="ECO:0000313" key="1">
    <source>
        <dbReference type="EMBL" id="KAK7793617.1"/>
    </source>
</evidence>
<evidence type="ECO:0000313" key="2">
    <source>
        <dbReference type="Proteomes" id="UP001378592"/>
    </source>
</evidence>
<accession>A0AAN9VNF6</accession>
<gene>
    <name evidence="1" type="ORF">R5R35_004852</name>
</gene>
<dbReference type="GO" id="GO:0015030">
    <property type="term" value="C:Cajal body"/>
    <property type="evidence" value="ECO:0007669"/>
    <property type="project" value="TreeGrafter"/>
</dbReference>
<name>A0AAN9VNF6_9ORTH</name>
<reference evidence="1 2" key="1">
    <citation type="submission" date="2024-03" db="EMBL/GenBank/DDBJ databases">
        <title>The genome assembly and annotation of the cricket Gryllus longicercus Weissman &amp; Gray.</title>
        <authorList>
            <person name="Szrajer S."/>
            <person name="Gray D."/>
            <person name="Ylla G."/>
        </authorList>
    </citation>
    <scope>NUCLEOTIDE SEQUENCE [LARGE SCALE GENOMIC DNA]</scope>
    <source>
        <strain evidence="1">DAG 2021-001</strain>
        <tissue evidence="1">Whole body minus gut</tissue>
    </source>
</reference>
<dbReference type="PANTHER" id="PTHR15294:SF3">
    <property type="entry name" value="SUMO-SPECIFIC ISOPEPTIDASE USPL1"/>
    <property type="match status" value="1"/>
</dbReference>
<keyword evidence="2" id="KW-1185">Reference proteome</keyword>
<sequence length="311" mass="34568">MTNDVSMSEKKEDTKVGVACPLCLKRGKQSKVKLFQINYSEALVSCEDSQCPFPLLEGHLTNIVRRDFRGVKAEVPVPNISAADSLSDNSVCGSESSSQKSASIIENVDESRGVSHSDVSATTNSTAVINTSASSSEVLTNVNKFDKFEFTATVPAQKEIRKKPKKKYYVGCRKRKSYKKPNSRTQNMGVTCPLCFKRGIQSEIKLFQRNMEALILCANDKCNFPVLKVYLTNINMSENYKASAPNLSREDSGSDYQIYRSARIGQIQSIFKEEVRPQNVNKINELSTNMVATIELSESSSEDTVSELDYT</sequence>
<dbReference type="EMBL" id="JAZDUA010000369">
    <property type="protein sequence ID" value="KAK7793617.1"/>
    <property type="molecule type" value="Genomic_DNA"/>
</dbReference>